<dbReference type="AlphaFoldDB" id="W7XZY4"/>
<dbReference type="OrthoDB" id="9809670at2"/>
<dbReference type="Gene3D" id="2.130.10.10">
    <property type="entry name" value="YVTN repeat-like/Quinoprotein amine dehydrogenase"/>
    <property type="match status" value="3"/>
</dbReference>
<dbReference type="PANTHER" id="PTHR43547:SF2">
    <property type="entry name" value="HYBRID SIGNAL TRANSDUCTION HISTIDINE KINASE C"/>
    <property type="match status" value="1"/>
</dbReference>
<proteinExistence type="predicted"/>
<accession>W7XZY4</accession>
<dbReference type="Pfam" id="PF07494">
    <property type="entry name" value="Reg_prop"/>
    <property type="match status" value="3"/>
</dbReference>
<dbReference type="InterPro" id="IPR015943">
    <property type="entry name" value="WD40/YVTN_repeat-like_dom_sf"/>
</dbReference>
<reference evidence="2 3" key="1">
    <citation type="journal article" date="2014" name="Genome Announc.">
        <title>Draft Genome Sequence of Cytophaga fermentans JCM 21142T, a Facultative Anaerobe Isolated from Marine Mud.</title>
        <authorList>
            <person name="Starns D."/>
            <person name="Oshima K."/>
            <person name="Suda W."/>
            <person name="Iino T."/>
            <person name="Yuki M."/>
            <person name="Inoue J."/>
            <person name="Kitamura K."/>
            <person name="Iida T."/>
            <person name="Darby A."/>
            <person name="Hattori M."/>
            <person name="Ohkuma M."/>
        </authorList>
    </citation>
    <scope>NUCLEOTIDE SEQUENCE [LARGE SCALE GENOMIC DNA]</scope>
    <source>
        <strain evidence="2 3">JCM 21142</strain>
    </source>
</reference>
<dbReference type="SUPFAM" id="SSF63829">
    <property type="entry name" value="Calcium-dependent phosphotriesterase"/>
    <property type="match status" value="2"/>
</dbReference>
<dbReference type="EMBL" id="BAMD01000040">
    <property type="protein sequence ID" value="GAF04225.1"/>
    <property type="molecule type" value="Genomic_DNA"/>
</dbReference>
<dbReference type="eggNOG" id="COG3292">
    <property type="taxonomic scope" value="Bacteria"/>
</dbReference>
<evidence type="ECO:0000313" key="3">
    <source>
        <dbReference type="Proteomes" id="UP000019402"/>
    </source>
</evidence>
<comment type="caution">
    <text evidence="2">The sequence shown here is derived from an EMBL/GenBank/DDBJ whole genome shotgun (WGS) entry which is preliminary data.</text>
</comment>
<dbReference type="GO" id="GO:0000155">
    <property type="term" value="F:phosphorelay sensor kinase activity"/>
    <property type="evidence" value="ECO:0007669"/>
    <property type="project" value="TreeGrafter"/>
</dbReference>
<gene>
    <name evidence="2" type="ORF">JCM21142_72922</name>
</gene>
<protein>
    <submittedName>
        <fullName evidence="2">Response regulator containing a CheY-like receiver domain and a GGDEF domain protein</fullName>
    </submittedName>
</protein>
<organism evidence="2 3">
    <name type="scientific">Saccharicrinis fermentans DSM 9555 = JCM 21142</name>
    <dbReference type="NCBI Taxonomy" id="869213"/>
    <lineage>
        <taxon>Bacteria</taxon>
        <taxon>Pseudomonadati</taxon>
        <taxon>Bacteroidota</taxon>
        <taxon>Bacteroidia</taxon>
        <taxon>Marinilabiliales</taxon>
        <taxon>Marinilabiliaceae</taxon>
        <taxon>Saccharicrinis</taxon>
    </lineage>
</organism>
<evidence type="ECO:0000256" key="1">
    <source>
        <dbReference type="ARBA" id="ARBA00022553"/>
    </source>
</evidence>
<dbReference type="Proteomes" id="UP000019402">
    <property type="component" value="Unassembled WGS sequence"/>
</dbReference>
<evidence type="ECO:0000313" key="2">
    <source>
        <dbReference type="EMBL" id="GAF04225.1"/>
    </source>
</evidence>
<dbReference type="RefSeq" id="WP_044213573.1">
    <property type="nucleotide sequence ID" value="NZ_BAMD01000040.1"/>
</dbReference>
<dbReference type="PANTHER" id="PTHR43547">
    <property type="entry name" value="TWO-COMPONENT HISTIDINE KINASE"/>
    <property type="match status" value="1"/>
</dbReference>
<name>W7XZY4_9BACT</name>
<dbReference type="STRING" id="869213.GCA_000517085_03075"/>
<keyword evidence="3" id="KW-1185">Reference proteome</keyword>
<sequence>MKLKFVHIVFVVFLLPCVLNGQHHFFRQYSLEEGLPQSEVNDIAEDQFGYLWLGTNGGGLCRFNGMHFDVLTKKDGLLEDLVMGLYSDNNYDLWIGSPKGVIKYNGKDFKYYLKSDTAIFQDRMQFMEMMDGSVWLMARSVSGEKVIYRFREGEVTDFTRENKAFFKDKTIFYMSKSGPKKMMIATDKGVCEIENNQVTLSHMQETYGLEDKILIPLLQDKYRNQWVLAFGKGDGTQNLLVLGLNGDVKDIDWPKEIPLDRVFRAYEDRDGGVWVAVSSGGIVWFHDDKIKLFNNSNGLKTSLVTSLGEDREGNMWFGTSGSGVFKYGGDKFVSFNEESGLGGNIVRSIFQDSEGKVYLGDDNNTISVFDGEKVELLQASADAKMAQARSMLELKNGNVLVATVGGLYEYDHKRFISVGEKYGLDPQTPVVDMIQQGDTIWMGIYGKGLFKYVPGQLSHWFTPANSGLVSPFITNLFVDSKQNIWISTTKGVFKYDHIHFVHFSDVNQLNSSWVLQTAEDKVGNIWFATFTGGLNRYDGQRFTYFDSSTGVRSDNVYSVIADAEGNIWAGTKMGWIS</sequence>
<dbReference type="InterPro" id="IPR011110">
    <property type="entry name" value="Reg_prop"/>
</dbReference>
<keyword evidence="1" id="KW-0597">Phosphoprotein</keyword>